<evidence type="ECO:0000313" key="2">
    <source>
        <dbReference type="Proteomes" id="UP001195483"/>
    </source>
</evidence>
<evidence type="ECO:0000313" key="1">
    <source>
        <dbReference type="EMBL" id="KAK3612557.1"/>
    </source>
</evidence>
<reference evidence="1" key="2">
    <citation type="journal article" date="2021" name="Genome Biol. Evol.">
        <title>Developing a high-quality reference genome for a parasitic bivalve with doubly uniparental inheritance (Bivalvia: Unionida).</title>
        <authorList>
            <person name="Smith C.H."/>
        </authorList>
    </citation>
    <scope>NUCLEOTIDE SEQUENCE</scope>
    <source>
        <strain evidence="1">CHS0354</strain>
        <tissue evidence="1">Mantle</tissue>
    </source>
</reference>
<keyword evidence="2" id="KW-1185">Reference proteome</keyword>
<reference evidence="1" key="1">
    <citation type="journal article" date="2021" name="Genome Biol. Evol.">
        <title>A High-Quality Reference Genome for a Parasitic Bivalve with Doubly Uniparental Inheritance (Bivalvia: Unionida).</title>
        <authorList>
            <person name="Smith C.H."/>
        </authorList>
    </citation>
    <scope>NUCLEOTIDE SEQUENCE</scope>
    <source>
        <strain evidence="1">CHS0354</strain>
    </source>
</reference>
<name>A0AAE0WHJ1_9BIVA</name>
<protein>
    <submittedName>
        <fullName evidence="1">Uncharacterized protein</fullName>
    </submittedName>
</protein>
<dbReference type="EMBL" id="JAEAOA010001453">
    <property type="protein sequence ID" value="KAK3612557.1"/>
    <property type="molecule type" value="Genomic_DNA"/>
</dbReference>
<accession>A0AAE0WHJ1</accession>
<reference evidence="1" key="3">
    <citation type="submission" date="2023-05" db="EMBL/GenBank/DDBJ databases">
        <authorList>
            <person name="Smith C.H."/>
        </authorList>
    </citation>
    <scope>NUCLEOTIDE SEQUENCE</scope>
    <source>
        <strain evidence="1">CHS0354</strain>
        <tissue evidence="1">Mantle</tissue>
    </source>
</reference>
<proteinExistence type="predicted"/>
<organism evidence="1 2">
    <name type="scientific">Potamilus streckersoni</name>
    <dbReference type="NCBI Taxonomy" id="2493646"/>
    <lineage>
        <taxon>Eukaryota</taxon>
        <taxon>Metazoa</taxon>
        <taxon>Spiralia</taxon>
        <taxon>Lophotrochozoa</taxon>
        <taxon>Mollusca</taxon>
        <taxon>Bivalvia</taxon>
        <taxon>Autobranchia</taxon>
        <taxon>Heteroconchia</taxon>
        <taxon>Palaeoheterodonta</taxon>
        <taxon>Unionida</taxon>
        <taxon>Unionoidea</taxon>
        <taxon>Unionidae</taxon>
        <taxon>Ambleminae</taxon>
        <taxon>Lampsilini</taxon>
        <taxon>Potamilus</taxon>
    </lineage>
</organism>
<sequence>MGILGINEARWTGKEMNILALEHNTLFSTKSEHISLNGDQVEEVENITYLVSKLTTNGDEEEEIRTRIFEASQIFTTLEEQKHQHENND</sequence>
<comment type="caution">
    <text evidence="1">The sequence shown here is derived from an EMBL/GenBank/DDBJ whole genome shotgun (WGS) entry which is preliminary data.</text>
</comment>
<dbReference type="Proteomes" id="UP001195483">
    <property type="component" value="Unassembled WGS sequence"/>
</dbReference>
<gene>
    <name evidence="1" type="ORF">CHS0354_024543</name>
</gene>
<dbReference type="AlphaFoldDB" id="A0AAE0WHJ1"/>